<keyword evidence="3" id="KW-0378">Hydrolase</keyword>
<dbReference type="Proteomes" id="UP000193827">
    <property type="component" value="Unassembled WGS sequence"/>
</dbReference>
<keyword evidence="1" id="KW-0812">Transmembrane</keyword>
<keyword evidence="3" id="KW-0645">Protease</keyword>
<feature type="transmembrane region" description="Helical" evidence="1">
    <location>
        <begin position="20"/>
        <end position="40"/>
    </location>
</feature>
<keyword evidence="1" id="KW-0472">Membrane</keyword>
<dbReference type="GO" id="GO:0004175">
    <property type="term" value="F:endopeptidase activity"/>
    <property type="evidence" value="ECO:0007669"/>
    <property type="project" value="UniProtKB-ARBA"/>
</dbReference>
<dbReference type="PANTHER" id="PTHR36435">
    <property type="entry name" value="SLR1288 PROTEIN"/>
    <property type="match status" value="1"/>
</dbReference>
<evidence type="ECO:0000256" key="1">
    <source>
        <dbReference type="SAM" id="Phobius"/>
    </source>
</evidence>
<reference evidence="3 4" key="1">
    <citation type="submission" date="2017-03" db="EMBL/GenBank/DDBJ databases">
        <authorList>
            <person name="Afonso C.L."/>
            <person name="Miller P.J."/>
            <person name="Scott M.A."/>
            <person name="Spackman E."/>
            <person name="Goraichik I."/>
            <person name="Dimitrov K.M."/>
            <person name="Suarez D.L."/>
            <person name="Swayne D.E."/>
        </authorList>
    </citation>
    <scope>NUCLEOTIDE SEQUENCE [LARGE SCALE GENOMIC DNA]</scope>
    <source>
        <strain evidence="3 4">CECT 8287</strain>
    </source>
</reference>
<evidence type="ECO:0000259" key="2">
    <source>
        <dbReference type="Pfam" id="PF02517"/>
    </source>
</evidence>
<accession>A0A1Y5S2L1</accession>
<name>A0A1Y5S2L1_9RHOB</name>
<keyword evidence="1" id="KW-1133">Transmembrane helix</keyword>
<dbReference type="GO" id="GO:0080120">
    <property type="term" value="P:CAAX-box protein maturation"/>
    <property type="evidence" value="ECO:0007669"/>
    <property type="project" value="UniProtKB-ARBA"/>
</dbReference>
<evidence type="ECO:0000313" key="4">
    <source>
        <dbReference type="Proteomes" id="UP000193827"/>
    </source>
</evidence>
<sequence>MRYDAYETLVAPARPSSDPFRLLAGMGLTAVLFLFFSHIYSTLHQGLLSPTEWEALSADLQTGSTPVSALINLYLFGLMILALWAALLLVHGRGMTSLIGPLPQTVFQFKRCVFAILALYVVVSVLPSPGGGEISENLPFDSWLKFLPLALCGLLVQTATEELVFRGYLQSQLAARFPHPAVWIGIPTIVFALLHYDSQVGGANAWLIVIWAGAFGLAAADLTARSGTLGPAIALHLVNNFSAILIAAPEGNFDGLTLYTYPFSLDDTAALRAWLPVDLMILLCSWLAARLALRR</sequence>
<dbReference type="InterPro" id="IPR052710">
    <property type="entry name" value="CAAX_protease"/>
</dbReference>
<dbReference type="InterPro" id="IPR003675">
    <property type="entry name" value="Rce1/LyrA-like_dom"/>
</dbReference>
<feature type="transmembrane region" description="Helical" evidence="1">
    <location>
        <begin position="69"/>
        <end position="89"/>
    </location>
</feature>
<dbReference type="PANTHER" id="PTHR36435:SF1">
    <property type="entry name" value="CAAX AMINO TERMINAL PROTEASE FAMILY PROTEIN"/>
    <property type="match status" value="1"/>
</dbReference>
<feature type="transmembrane region" description="Helical" evidence="1">
    <location>
        <begin position="109"/>
        <end position="126"/>
    </location>
</feature>
<feature type="transmembrane region" description="Helical" evidence="1">
    <location>
        <begin position="177"/>
        <end position="196"/>
    </location>
</feature>
<gene>
    <name evidence="3" type="ORF">PEL8287_01293</name>
</gene>
<dbReference type="RefSeq" id="WP_085891559.1">
    <property type="nucleotide sequence ID" value="NZ_FWFL01000003.1"/>
</dbReference>
<dbReference type="OrthoDB" id="7171777at2"/>
<keyword evidence="4" id="KW-1185">Reference proteome</keyword>
<feature type="transmembrane region" description="Helical" evidence="1">
    <location>
        <begin position="202"/>
        <end position="220"/>
    </location>
</feature>
<proteinExistence type="predicted"/>
<dbReference type="Pfam" id="PF02517">
    <property type="entry name" value="Rce1-like"/>
    <property type="match status" value="1"/>
</dbReference>
<dbReference type="EMBL" id="FWFL01000003">
    <property type="protein sequence ID" value="SLN28522.1"/>
    <property type="molecule type" value="Genomic_DNA"/>
</dbReference>
<protein>
    <submittedName>
        <fullName evidence="3">CAAX amino terminal protease self-immunity</fullName>
    </submittedName>
</protein>
<feature type="transmembrane region" description="Helical" evidence="1">
    <location>
        <begin position="269"/>
        <end position="289"/>
    </location>
</feature>
<dbReference type="GO" id="GO:0006508">
    <property type="term" value="P:proteolysis"/>
    <property type="evidence" value="ECO:0007669"/>
    <property type="project" value="UniProtKB-KW"/>
</dbReference>
<organism evidence="3 4">
    <name type="scientific">Roseovarius litorisediminis</name>
    <dbReference type="NCBI Taxonomy" id="1312363"/>
    <lineage>
        <taxon>Bacteria</taxon>
        <taxon>Pseudomonadati</taxon>
        <taxon>Pseudomonadota</taxon>
        <taxon>Alphaproteobacteria</taxon>
        <taxon>Rhodobacterales</taxon>
        <taxon>Roseobacteraceae</taxon>
        <taxon>Roseovarius</taxon>
    </lineage>
</organism>
<feature type="domain" description="CAAX prenyl protease 2/Lysostaphin resistance protein A-like" evidence="2">
    <location>
        <begin position="145"/>
        <end position="241"/>
    </location>
</feature>
<evidence type="ECO:0000313" key="3">
    <source>
        <dbReference type="EMBL" id="SLN28522.1"/>
    </source>
</evidence>
<dbReference type="AlphaFoldDB" id="A0A1Y5S2L1"/>